<dbReference type="GO" id="GO:0016740">
    <property type="term" value="F:transferase activity"/>
    <property type="evidence" value="ECO:0007669"/>
    <property type="project" value="UniProtKB-KW"/>
</dbReference>
<proteinExistence type="predicted"/>
<organism evidence="1 2">
    <name type="scientific">Microvirga tunisiensis</name>
    <dbReference type="NCBI Taxonomy" id="2108360"/>
    <lineage>
        <taxon>Bacteria</taxon>
        <taxon>Pseudomonadati</taxon>
        <taxon>Pseudomonadota</taxon>
        <taxon>Alphaproteobacteria</taxon>
        <taxon>Hyphomicrobiales</taxon>
        <taxon>Methylobacteriaceae</taxon>
        <taxon>Microvirga</taxon>
    </lineage>
</organism>
<dbReference type="PANTHER" id="PTHR39166:SF1">
    <property type="entry name" value="BLL1166 PROTEIN"/>
    <property type="match status" value="1"/>
</dbReference>
<sequence>MIRERTVKGILTFLYSRPDMLRILQAVEALSLPDCWIGAGFIRNAVWDALSGRPRASSWDDVDVIYFCRSDSHADRDQAIKRALQAVRPDVQWSVKNQARMHFRNKDRAYTDTEDALRHWAERCTAIAARHVGEAVELLTPFGVEDVLDMLVRPTPAFASKMGIYRSRIEAEGWQRRWPSLLIDYSPP</sequence>
<dbReference type="InterPro" id="IPR009267">
    <property type="entry name" value="NTP_transf_6"/>
</dbReference>
<protein>
    <submittedName>
        <fullName evidence="1">Nucleotidyltransferase family protein</fullName>
    </submittedName>
</protein>
<dbReference type="AlphaFoldDB" id="A0A5N7MQQ1"/>
<comment type="caution">
    <text evidence="1">The sequence shown here is derived from an EMBL/GenBank/DDBJ whole genome shotgun (WGS) entry which is preliminary data.</text>
</comment>
<reference evidence="1 2" key="1">
    <citation type="journal article" date="2019" name="Syst. Appl. Microbiol.">
        <title>Microvirga tunisiensis sp. nov., a root nodule symbiotic bacterium isolated from Lupinus micranthus and L. luteus grown in Northern Tunisia.</title>
        <authorList>
            <person name="Msaddak A."/>
            <person name="Rejili M."/>
            <person name="Duran D."/>
            <person name="Mars M."/>
            <person name="Palacios J.M."/>
            <person name="Ruiz-Argueso T."/>
            <person name="Rey L."/>
            <person name="Imperial J."/>
        </authorList>
    </citation>
    <scope>NUCLEOTIDE SEQUENCE [LARGE SCALE GENOMIC DNA]</scope>
    <source>
        <strain evidence="1 2">Lmie10</strain>
    </source>
</reference>
<evidence type="ECO:0000313" key="1">
    <source>
        <dbReference type="EMBL" id="MPR28779.1"/>
    </source>
</evidence>
<keyword evidence="1" id="KW-0808">Transferase</keyword>
<dbReference type="OrthoDB" id="9805247at2"/>
<name>A0A5N7MQQ1_9HYPH</name>
<dbReference type="Pfam" id="PF06042">
    <property type="entry name" value="NTP_transf_6"/>
    <property type="match status" value="1"/>
</dbReference>
<dbReference type="Proteomes" id="UP000403266">
    <property type="component" value="Unassembled WGS sequence"/>
</dbReference>
<dbReference type="EMBL" id="VOSK01000171">
    <property type="protein sequence ID" value="MPR28779.1"/>
    <property type="molecule type" value="Genomic_DNA"/>
</dbReference>
<dbReference type="PANTHER" id="PTHR39166">
    <property type="entry name" value="BLL1166 PROTEIN"/>
    <property type="match status" value="1"/>
</dbReference>
<keyword evidence="2" id="KW-1185">Reference proteome</keyword>
<accession>A0A5N7MQQ1</accession>
<evidence type="ECO:0000313" key="2">
    <source>
        <dbReference type="Proteomes" id="UP000403266"/>
    </source>
</evidence>
<gene>
    <name evidence="1" type="ORF">FS320_27495</name>
</gene>